<reference evidence="2" key="1">
    <citation type="submission" date="2021-04" db="EMBL/GenBank/DDBJ databases">
        <authorList>
            <consortium name="Molecular Ecology Group"/>
        </authorList>
    </citation>
    <scope>NUCLEOTIDE SEQUENCE</scope>
</reference>
<dbReference type="CDD" id="cd01450">
    <property type="entry name" value="vWFA_subfamily_ECM"/>
    <property type="match status" value="1"/>
</dbReference>
<protein>
    <recommendedName>
        <fullName evidence="1">VWFA domain-containing protein</fullName>
    </recommendedName>
</protein>
<evidence type="ECO:0000313" key="2">
    <source>
        <dbReference type="EMBL" id="CAG5135381.1"/>
    </source>
</evidence>
<dbReference type="OrthoDB" id="6085948at2759"/>
<dbReference type="EMBL" id="CAJHNH020008223">
    <property type="protein sequence ID" value="CAG5135381.1"/>
    <property type="molecule type" value="Genomic_DNA"/>
</dbReference>
<evidence type="ECO:0000259" key="1">
    <source>
        <dbReference type="PROSITE" id="PS50234"/>
    </source>
</evidence>
<sequence length="300" mass="33479">MYNIPLTCTIYHLHIQYTTFIIPLTNTPTYKYIAISIPPLAVCKQKPLELSIILDASRSVSDKDFETAKSFVEDFVSEFAVSPAREGVRVSVATYGRYVFTQVCTIQNYLYNLCSSEQDVLKAICNIKHGHGDWTRTDLAIDYMHQVQMASDVVRPWAEKISVVITDGDSTYPAKTKAAAEAARQAGIKLFAVGVGRVKQTELLNIAGDQSRVIAVANYDKLDSISEPLSKEICESELFWSFQFFFSVIIYWSLPECGKLNPADVYFAFSSADLGLEGTAKATSFISKVITHQDLDEGFR</sequence>
<dbReference type="SMART" id="SM00327">
    <property type="entry name" value="VWA"/>
    <property type="match status" value="1"/>
</dbReference>
<dbReference type="Gene3D" id="3.40.50.410">
    <property type="entry name" value="von Willebrand factor, type A domain"/>
    <property type="match status" value="1"/>
</dbReference>
<organism evidence="2 3">
    <name type="scientific">Candidula unifasciata</name>
    <dbReference type="NCBI Taxonomy" id="100452"/>
    <lineage>
        <taxon>Eukaryota</taxon>
        <taxon>Metazoa</taxon>
        <taxon>Spiralia</taxon>
        <taxon>Lophotrochozoa</taxon>
        <taxon>Mollusca</taxon>
        <taxon>Gastropoda</taxon>
        <taxon>Heterobranchia</taxon>
        <taxon>Euthyneura</taxon>
        <taxon>Panpulmonata</taxon>
        <taxon>Eupulmonata</taxon>
        <taxon>Stylommatophora</taxon>
        <taxon>Helicina</taxon>
        <taxon>Helicoidea</taxon>
        <taxon>Geomitridae</taxon>
        <taxon>Candidula</taxon>
    </lineage>
</organism>
<dbReference type="Pfam" id="PF00092">
    <property type="entry name" value="VWA"/>
    <property type="match status" value="1"/>
</dbReference>
<dbReference type="PANTHER" id="PTHR24020:SF87">
    <property type="entry name" value="COLLAGEN ALPHA-1(VI) CHAIN-LIKE"/>
    <property type="match status" value="1"/>
</dbReference>
<dbReference type="SUPFAM" id="SSF53300">
    <property type="entry name" value="vWA-like"/>
    <property type="match status" value="1"/>
</dbReference>
<dbReference type="PANTHER" id="PTHR24020">
    <property type="entry name" value="COLLAGEN ALPHA"/>
    <property type="match status" value="1"/>
</dbReference>
<dbReference type="AlphaFoldDB" id="A0A8S4ABF2"/>
<dbReference type="PROSITE" id="PS50234">
    <property type="entry name" value="VWFA"/>
    <property type="match status" value="1"/>
</dbReference>
<proteinExistence type="predicted"/>
<dbReference type="PRINTS" id="PR00453">
    <property type="entry name" value="VWFADOMAIN"/>
</dbReference>
<name>A0A8S4ABF2_9EUPU</name>
<gene>
    <name evidence="2" type="ORF">CUNI_LOCUS20939</name>
</gene>
<accession>A0A8S4ABF2</accession>
<dbReference type="Proteomes" id="UP000678393">
    <property type="component" value="Unassembled WGS sequence"/>
</dbReference>
<comment type="caution">
    <text evidence="2">The sequence shown here is derived from an EMBL/GenBank/DDBJ whole genome shotgun (WGS) entry which is preliminary data.</text>
</comment>
<dbReference type="InterPro" id="IPR036465">
    <property type="entry name" value="vWFA_dom_sf"/>
</dbReference>
<keyword evidence="3" id="KW-1185">Reference proteome</keyword>
<feature type="domain" description="VWFA" evidence="1">
    <location>
        <begin position="49"/>
        <end position="229"/>
    </location>
</feature>
<dbReference type="InterPro" id="IPR002035">
    <property type="entry name" value="VWF_A"/>
</dbReference>
<evidence type="ECO:0000313" key="3">
    <source>
        <dbReference type="Proteomes" id="UP000678393"/>
    </source>
</evidence>
<dbReference type="InterPro" id="IPR050525">
    <property type="entry name" value="ECM_Assembly_Org"/>
</dbReference>
<feature type="non-terminal residue" evidence="2">
    <location>
        <position position="300"/>
    </location>
</feature>